<accession>J9GAI9</accession>
<dbReference type="AlphaFoldDB" id="J9GAI9"/>
<organism evidence="2">
    <name type="scientific">gut metagenome</name>
    <dbReference type="NCBI Taxonomy" id="749906"/>
    <lineage>
        <taxon>unclassified sequences</taxon>
        <taxon>metagenomes</taxon>
        <taxon>organismal metagenomes</taxon>
    </lineage>
</organism>
<comment type="caution">
    <text evidence="2">The sequence shown here is derived from an EMBL/GenBank/DDBJ whole genome shotgun (WGS) entry which is preliminary data.</text>
</comment>
<sequence>MPQVSAEVQETDPLPTLPAYIENPTMEMPTVEVDGNFI</sequence>
<protein>
    <submittedName>
        <fullName evidence="2">Uncharacterized protein</fullName>
    </submittedName>
</protein>
<evidence type="ECO:0000313" key="2">
    <source>
        <dbReference type="EMBL" id="EJX03859.1"/>
    </source>
</evidence>
<feature type="region of interest" description="Disordered" evidence="1">
    <location>
        <begin position="1"/>
        <end position="25"/>
    </location>
</feature>
<gene>
    <name evidence="2" type="ORF">EVA_08036</name>
</gene>
<dbReference type="EMBL" id="AMCI01002006">
    <property type="protein sequence ID" value="EJX03859.1"/>
    <property type="molecule type" value="Genomic_DNA"/>
</dbReference>
<proteinExistence type="predicted"/>
<reference evidence="2" key="1">
    <citation type="journal article" date="2012" name="PLoS ONE">
        <title>Gene sets for utilization of primary and secondary nutrition supplies in the distal gut of endangered iberian lynx.</title>
        <authorList>
            <person name="Alcaide M."/>
            <person name="Messina E."/>
            <person name="Richter M."/>
            <person name="Bargiela R."/>
            <person name="Peplies J."/>
            <person name="Huws S.A."/>
            <person name="Newbold C.J."/>
            <person name="Golyshin P.N."/>
            <person name="Simon M.A."/>
            <person name="Lopez G."/>
            <person name="Yakimov M.M."/>
            <person name="Ferrer M."/>
        </authorList>
    </citation>
    <scope>NUCLEOTIDE SEQUENCE</scope>
</reference>
<evidence type="ECO:0000256" key="1">
    <source>
        <dbReference type="SAM" id="MobiDB-lite"/>
    </source>
</evidence>
<name>J9GAI9_9ZZZZ</name>